<proteinExistence type="predicted"/>
<evidence type="ECO:0000256" key="2">
    <source>
        <dbReference type="ARBA" id="ARBA00023315"/>
    </source>
</evidence>
<evidence type="ECO:0000256" key="1">
    <source>
        <dbReference type="ARBA" id="ARBA00022679"/>
    </source>
</evidence>
<dbReference type="CDD" id="cd04301">
    <property type="entry name" value="NAT_SF"/>
    <property type="match status" value="1"/>
</dbReference>
<name>L0I976_HALRX</name>
<dbReference type="PANTHER" id="PTHR43877">
    <property type="entry name" value="AMINOALKYLPHOSPHONATE N-ACETYLTRANSFERASE-RELATED-RELATED"/>
    <property type="match status" value="1"/>
</dbReference>
<dbReference type="SUPFAM" id="SSF55729">
    <property type="entry name" value="Acyl-CoA N-acyltransferases (Nat)"/>
    <property type="match status" value="1"/>
</dbReference>
<evidence type="ECO:0000313" key="4">
    <source>
        <dbReference type="EMBL" id="AGB16165.1"/>
    </source>
</evidence>
<dbReference type="eggNOG" id="arCOG00826">
    <property type="taxonomic scope" value="Archaea"/>
</dbReference>
<keyword evidence="2" id="KW-0012">Acyltransferase</keyword>
<dbReference type="PROSITE" id="PS51186">
    <property type="entry name" value="GNAT"/>
    <property type="match status" value="1"/>
</dbReference>
<dbReference type="EMBL" id="CP003050">
    <property type="protein sequence ID" value="AGB16165.1"/>
    <property type="molecule type" value="Genomic_DNA"/>
</dbReference>
<sequence length="170" mass="19115">MPQYPEPVVEFASGTDVDQVLECWLRLADEQRAHGSAVHVDDNREPMRQILSAQQVANGLLVARVGDEIVGFVTFTVETETVAVDPTRGLLTNIWVDPAHRNEGIGTALLDAAETELADRGADVCRLEVLEDNESARRFYRDHDYESRRRIMERSLRAREKNDTHSKGDG</sequence>
<organism evidence="4 5">
    <name type="scientific">Halovivax ruber (strain DSM 18193 / JCM 13892 / XH-70)</name>
    <dbReference type="NCBI Taxonomy" id="797302"/>
    <lineage>
        <taxon>Archaea</taxon>
        <taxon>Methanobacteriati</taxon>
        <taxon>Methanobacteriota</taxon>
        <taxon>Stenosarchaea group</taxon>
        <taxon>Halobacteria</taxon>
        <taxon>Halobacteriales</taxon>
        <taxon>Natrialbaceae</taxon>
        <taxon>Halovivax</taxon>
    </lineage>
</organism>
<dbReference type="AlphaFoldDB" id="L0I976"/>
<protein>
    <submittedName>
        <fullName evidence="4">Acetyltransferase</fullName>
    </submittedName>
</protein>
<accession>L0I976</accession>
<dbReference type="HOGENOM" id="CLU_105299_0_0_2"/>
<evidence type="ECO:0000259" key="3">
    <source>
        <dbReference type="PROSITE" id="PS51186"/>
    </source>
</evidence>
<dbReference type="Pfam" id="PF00583">
    <property type="entry name" value="Acetyltransf_1"/>
    <property type="match status" value="1"/>
</dbReference>
<dbReference type="InterPro" id="IPR050832">
    <property type="entry name" value="Bact_Acetyltransf"/>
</dbReference>
<dbReference type="KEGG" id="hru:Halru_1558"/>
<feature type="domain" description="N-acetyltransferase" evidence="3">
    <location>
        <begin position="7"/>
        <end position="163"/>
    </location>
</feature>
<dbReference type="STRING" id="797302.Halru_1558"/>
<reference evidence="4" key="1">
    <citation type="submission" date="2011-09" db="EMBL/GenBank/DDBJ databases">
        <title>Complete sequence of Halovivax ruber XH-70.</title>
        <authorList>
            <consortium name="US DOE Joint Genome Institute"/>
            <person name="Lucas S."/>
            <person name="Han J."/>
            <person name="Lapidus A."/>
            <person name="Cheng J.-F."/>
            <person name="Goodwin L."/>
            <person name="Pitluck S."/>
            <person name="Peters L."/>
            <person name="Mikhailova N."/>
            <person name="Davenport K."/>
            <person name="Detter J.C."/>
            <person name="Han C."/>
            <person name="Tapia R."/>
            <person name="Land M."/>
            <person name="Hauser L."/>
            <person name="Kyrpides N."/>
            <person name="Ivanova N."/>
            <person name="Pagani I."/>
            <person name="Sproer C."/>
            <person name="Anderson I."/>
            <person name="Woyke T."/>
        </authorList>
    </citation>
    <scope>NUCLEOTIDE SEQUENCE</scope>
    <source>
        <strain evidence="4">XH-70</strain>
    </source>
</reference>
<evidence type="ECO:0000313" key="5">
    <source>
        <dbReference type="Proteomes" id="UP000010846"/>
    </source>
</evidence>
<dbReference type="Gene3D" id="3.40.630.30">
    <property type="match status" value="1"/>
</dbReference>
<dbReference type="InterPro" id="IPR000182">
    <property type="entry name" value="GNAT_dom"/>
</dbReference>
<keyword evidence="5" id="KW-1185">Reference proteome</keyword>
<dbReference type="GeneID" id="14376345"/>
<dbReference type="InterPro" id="IPR016181">
    <property type="entry name" value="Acyl_CoA_acyltransferase"/>
</dbReference>
<dbReference type="Proteomes" id="UP000010846">
    <property type="component" value="Chromosome"/>
</dbReference>
<dbReference type="OrthoDB" id="38613at2157"/>
<dbReference type="RefSeq" id="WP_015300806.1">
    <property type="nucleotide sequence ID" value="NC_019964.1"/>
</dbReference>
<dbReference type="PANTHER" id="PTHR43877:SF2">
    <property type="entry name" value="AMINOALKYLPHOSPHONATE N-ACETYLTRANSFERASE-RELATED"/>
    <property type="match status" value="1"/>
</dbReference>
<gene>
    <name evidence="4" type="ordered locus">Halru_1558</name>
</gene>
<dbReference type="GO" id="GO:0016747">
    <property type="term" value="F:acyltransferase activity, transferring groups other than amino-acyl groups"/>
    <property type="evidence" value="ECO:0007669"/>
    <property type="project" value="InterPro"/>
</dbReference>
<keyword evidence="1 4" id="KW-0808">Transferase</keyword>